<evidence type="ECO:0000313" key="2">
    <source>
        <dbReference type="EMBL" id="QIA06438.1"/>
    </source>
</evidence>
<reference evidence="2 3" key="1">
    <citation type="submission" date="2020-02" db="EMBL/GenBank/DDBJ databases">
        <title>Genome sequencing for Draconibacterium sp. strain M1.</title>
        <authorList>
            <person name="Park S.-J."/>
        </authorList>
    </citation>
    <scope>NUCLEOTIDE SEQUENCE [LARGE SCALE GENOMIC DNA]</scope>
    <source>
        <strain evidence="2 3">M1</strain>
    </source>
</reference>
<evidence type="ECO:0000259" key="1">
    <source>
        <dbReference type="Pfam" id="PF10145"/>
    </source>
</evidence>
<dbReference type="EMBL" id="CP048409">
    <property type="protein sequence ID" value="QIA06438.1"/>
    <property type="molecule type" value="Genomic_DNA"/>
</dbReference>
<dbReference type="InterPro" id="IPR010090">
    <property type="entry name" value="Phage_tape_meas"/>
</dbReference>
<sequence length="811" mass="87320">MANTYNRRINLYINGKEVKNNIKSIKQEFYKATAQLNKMTVGSEEYNRQLMKVGKLKGIMDDHNASVRQAGKEWSNTGNQLKKQNGVIGKLVGSAKGLLPAFGWAAVIAGAVKGAKALFNLYTETAKARREAERLTGLSGQPLADFTASVQATADTFNEDFSEVLISTNNFAKTMGISAEEALSKINDGFITGADSSGEFLDILKEYGSQFKAAGLSADESIALITQQVTSGVYSDKGIDAIKEATISLREMTPATKAAIDNIGISSNELQAKLRDGSISAFDAIQMISNRLAELPPQSTEVGTAIADIFRGAGEDAGLEYIAMLGQAELSLEKVKEGVGENAIVQEILLEANTKLKQAWGELMGTGTGTFTAIKATATELMANGIVSLSRGIKNVRDWFIELYNGSLPVRAGFQYMISSWITGFNIVKTAVQALWENLKLGGKLIKAVLTFDLDGIKTAFQEYSDNTKAAVVANAQKVASTWKSAYENTINGKIEVGGNITTDPTVQTNELPVPIETTTNDPSSLIGRNTESMEQLDSIDPRIETEESLTDTVLEQTKLRQKALDNEQKAAEERAAIDAQLQEQKKAAYLSTLDTIIGVFGEESRIGQAALMAKQAWAIAETIINIAKGTGETAASVPFPANIPLIAGYVAQVAGLIGTIKKATGKTKGFSLGGYTGDGATLEPAGIVHKGEYVVPNYLMRTPAIADMVSAIETMRTNPVSVNSSLSRMYSDGGYTSIDNSAIDSLNPEPENSDIQRLQDSVGKLHSSVERLSKQKYYVSVELIKKHLDLWNDIQMQSGLLLLITLSICL</sequence>
<dbReference type="Pfam" id="PF10145">
    <property type="entry name" value="PhageMin_Tail"/>
    <property type="match status" value="1"/>
</dbReference>
<organism evidence="2 3">
    <name type="scientific">Draconibacterium halophilum</name>
    <dbReference type="NCBI Taxonomy" id="2706887"/>
    <lineage>
        <taxon>Bacteria</taxon>
        <taxon>Pseudomonadati</taxon>
        <taxon>Bacteroidota</taxon>
        <taxon>Bacteroidia</taxon>
        <taxon>Marinilabiliales</taxon>
        <taxon>Prolixibacteraceae</taxon>
        <taxon>Draconibacterium</taxon>
    </lineage>
</organism>
<proteinExistence type="predicted"/>
<keyword evidence="3" id="KW-1185">Reference proteome</keyword>
<dbReference type="RefSeq" id="WP_163344371.1">
    <property type="nucleotide sequence ID" value="NZ_CP048409.1"/>
</dbReference>
<gene>
    <name evidence="2" type="ORF">G0Q07_01250</name>
</gene>
<evidence type="ECO:0000313" key="3">
    <source>
        <dbReference type="Proteomes" id="UP000474630"/>
    </source>
</evidence>
<dbReference type="AlphaFoldDB" id="A0A6C0R7Y3"/>
<dbReference type="Proteomes" id="UP000474630">
    <property type="component" value="Chromosome"/>
</dbReference>
<accession>A0A6C0R7Y3</accession>
<dbReference type="KEGG" id="drc:G0Q07_01250"/>
<protein>
    <recommendedName>
        <fullName evidence="1">Phage tail tape measure protein domain-containing protein</fullName>
    </recommendedName>
</protein>
<feature type="domain" description="Phage tail tape measure protein" evidence="1">
    <location>
        <begin position="123"/>
        <end position="310"/>
    </location>
</feature>
<name>A0A6C0R7Y3_9BACT</name>